<evidence type="ECO:0000313" key="3">
    <source>
        <dbReference type="Proteomes" id="UP001266305"/>
    </source>
</evidence>
<reference evidence="2 3" key="1">
    <citation type="submission" date="2023-05" db="EMBL/GenBank/DDBJ databases">
        <title>B98-5 Cell Line De Novo Hybrid Assembly: An Optical Mapping Approach.</title>
        <authorList>
            <person name="Kananen K."/>
            <person name="Auerbach J.A."/>
            <person name="Kautto E."/>
            <person name="Blachly J.S."/>
        </authorList>
    </citation>
    <scope>NUCLEOTIDE SEQUENCE [LARGE SCALE GENOMIC DNA]</scope>
    <source>
        <strain evidence="2">B95-8</strain>
        <tissue evidence="2">Cell line</tissue>
    </source>
</reference>
<comment type="caution">
    <text evidence="2">The sequence shown here is derived from an EMBL/GenBank/DDBJ whole genome shotgun (WGS) entry which is preliminary data.</text>
</comment>
<dbReference type="PANTHER" id="PTHR16471">
    <property type="entry name" value="CMT1A DUPLICATED REGION TRANSCRIPT 15 PROTEIN-LIKE PROTEIN"/>
    <property type="match status" value="1"/>
</dbReference>
<keyword evidence="3" id="KW-1185">Reference proteome</keyword>
<feature type="compositionally biased region" description="Low complexity" evidence="1">
    <location>
        <begin position="199"/>
        <end position="216"/>
    </location>
</feature>
<evidence type="ECO:0000256" key="1">
    <source>
        <dbReference type="SAM" id="MobiDB-lite"/>
    </source>
</evidence>
<protein>
    <submittedName>
        <fullName evidence="2">Uncharacterized protein</fullName>
    </submittedName>
</protein>
<organism evidence="2 3">
    <name type="scientific">Saguinus oedipus</name>
    <name type="common">Cotton-top tamarin</name>
    <name type="synonym">Oedipomidas oedipus</name>
    <dbReference type="NCBI Taxonomy" id="9490"/>
    <lineage>
        <taxon>Eukaryota</taxon>
        <taxon>Metazoa</taxon>
        <taxon>Chordata</taxon>
        <taxon>Craniata</taxon>
        <taxon>Vertebrata</taxon>
        <taxon>Euteleostomi</taxon>
        <taxon>Mammalia</taxon>
        <taxon>Eutheria</taxon>
        <taxon>Euarchontoglires</taxon>
        <taxon>Primates</taxon>
        <taxon>Haplorrhini</taxon>
        <taxon>Platyrrhini</taxon>
        <taxon>Cebidae</taxon>
        <taxon>Callitrichinae</taxon>
        <taxon>Saguinus</taxon>
    </lineage>
</organism>
<accession>A0ABQ9UU89</accession>
<evidence type="ECO:0000313" key="2">
    <source>
        <dbReference type="EMBL" id="KAK2100631.1"/>
    </source>
</evidence>
<gene>
    <name evidence="2" type="ORF">P7K49_021979</name>
</gene>
<dbReference type="EMBL" id="JASSZA010000010">
    <property type="protein sequence ID" value="KAK2100631.1"/>
    <property type="molecule type" value="Genomic_DNA"/>
</dbReference>
<proteinExistence type="predicted"/>
<dbReference type="Proteomes" id="UP001266305">
    <property type="component" value="Unassembled WGS sequence"/>
</dbReference>
<name>A0ABQ9UU89_SAGOE</name>
<sequence length="317" mass="34180">MFSCCIPTNRGSCFKNGRSENLFCRCRQRLIPHPRRLWPFGHRRTQAPQGSPRQTLASQVSLDSISDAYLNTVLVQQAILKHMEAQAHGEVACGLEDLVGVVFWGRNSFQFSEVVSTLVTLSPFSAPEVRELEIQELPAPAVQPEPTVSEEPPAETSQELEAAPQPSCPYIGAAKNHPSKELPDSLPPAATTGLREGEASTAPASSSNTAPSPGHTGSHGGGNQGVQPGILSLAGERLLSFIRATVLLLQERFLLLVLVVSICMDEAPEIRKRSLGERVPAAPPAPRGGRLLQAWRSLHKWASGLFAPEIPPRMASS</sequence>
<feature type="region of interest" description="Disordered" evidence="1">
    <location>
        <begin position="138"/>
        <end position="224"/>
    </location>
</feature>
<dbReference type="PANTHER" id="PTHR16471:SF0">
    <property type="entry name" value="CMT1A DUPLICATED REGION TRANSCRIPT 15 PROTEIN-LIKE PROTEIN"/>
    <property type="match status" value="1"/>
</dbReference>